<feature type="transmembrane region" description="Helical" evidence="1">
    <location>
        <begin position="68"/>
        <end position="92"/>
    </location>
</feature>
<dbReference type="RefSeq" id="WP_390260608.1">
    <property type="nucleotide sequence ID" value="NZ_JBHUGH010000005.1"/>
</dbReference>
<reference evidence="3" key="1">
    <citation type="journal article" date="2019" name="Int. J. Syst. Evol. Microbiol.">
        <title>The Global Catalogue of Microorganisms (GCM) 10K type strain sequencing project: providing services to taxonomists for standard genome sequencing and annotation.</title>
        <authorList>
            <consortium name="The Broad Institute Genomics Platform"/>
            <consortium name="The Broad Institute Genome Sequencing Center for Infectious Disease"/>
            <person name="Wu L."/>
            <person name="Ma J."/>
        </authorList>
    </citation>
    <scope>NUCLEOTIDE SEQUENCE [LARGE SCALE GENOMIC DNA]</scope>
    <source>
        <strain evidence="3">CGMCC 4.7242</strain>
    </source>
</reference>
<dbReference type="Proteomes" id="UP001597353">
    <property type="component" value="Unassembled WGS sequence"/>
</dbReference>
<organism evidence="2 3">
    <name type="scientific">Halodurantibacterium flavum</name>
    <dbReference type="NCBI Taxonomy" id="1382802"/>
    <lineage>
        <taxon>Bacteria</taxon>
        <taxon>Pseudomonadati</taxon>
        <taxon>Pseudomonadota</taxon>
        <taxon>Alphaproteobacteria</taxon>
        <taxon>Rhodobacterales</taxon>
        <taxon>Paracoccaceae</taxon>
        <taxon>Halodurantibacterium</taxon>
    </lineage>
</organism>
<evidence type="ECO:0000256" key="1">
    <source>
        <dbReference type="SAM" id="Phobius"/>
    </source>
</evidence>
<proteinExistence type="predicted"/>
<feature type="transmembrane region" description="Helical" evidence="1">
    <location>
        <begin position="104"/>
        <end position="128"/>
    </location>
</feature>
<comment type="caution">
    <text evidence="2">The sequence shown here is derived from an EMBL/GenBank/DDBJ whole genome shotgun (WGS) entry which is preliminary data.</text>
</comment>
<keyword evidence="1" id="KW-0812">Transmembrane</keyword>
<protein>
    <submittedName>
        <fullName evidence="2">YIP1 family protein</fullName>
    </submittedName>
</protein>
<accession>A0ABW4S3V5</accession>
<evidence type="ECO:0000313" key="3">
    <source>
        <dbReference type="Proteomes" id="UP001597353"/>
    </source>
</evidence>
<keyword evidence="3" id="KW-1185">Reference proteome</keyword>
<sequence length="161" mass="17008">MSLTAEILRSYRSPRLVLRNQLVTGANEARALAFLMIACGLFFVAQWPPLARAAHLDPGVPLDARLGGALMAMLFILPLVAYAVAGIAHLVARVAGGRGSFFTARLALFWSMLAISPLMLLQGLLAGFVGGPVAMMSGLLVLLAFLVIWAATMAEAESQGD</sequence>
<feature type="transmembrane region" description="Helical" evidence="1">
    <location>
        <begin position="29"/>
        <end position="48"/>
    </location>
</feature>
<feature type="transmembrane region" description="Helical" evidence="1">
    <location>
        <begin position="134"/>
        <end position="154"/>
    </location>
</feature>
<gene>
    <name evidence="2" type="ORF">ACFSGJ_08160</name>
</gene>
<keyword evidence="1" id="KW-0472">Membrane</keyword>
<dbReference type="EMBL" id="JBHUGH010000005">
    <property type="protein sequence ID" value="MFD1912186.1"/>
    <property type="molecule type" value="Genomic_DNA"/>
</dbReference>
<name>A0ABW4S3V5_9RHOB</name>
<keyword evidence="1" id="KW-1133">Transmembrane helix</keyword>
<evidence type="ECO:0000313" key="2">
    <source>
        <dbReference type="EMBL" id="MFD1912186.1"/>
    </source>
</evidence>